<organism evidence="2 3">
    <name type="scientific">Bacillus cereus</name>
    <dbReference type="NCBI Taxonomy" id="1396"/>
    <lineage>
        <taxon>Bacteria</taxon>
        <taxon>Bacillati</taxon>
        <taxon>Bacillota</taxon>
        <taxon>Bacilli</taxon>
        <taxon>Bacillales</taxon>
        <taxon>Bacillaceae</taxon>
        <taxon>Bacillus</taxon>
        <taxon>Bacillus cereus group</taxon>
    </lineage>
</organism>
<feature type="transmembrane region" description="Helical" evidence="1">
    <location>
        <begin position="55"/>
        <end position="79"/>
    </location>
</feature>
<dbReference type="Proteomes" id="UP000253597">
    <property type="component" value="Unassembled WGS sequence"/>
</dbReference>
<evidence type="ECO:0000256" key="1">
    <source>
        <dbReference type="SAM" id="Phobius"/>
    </source>
</evidence>
<evidence type="ECO:0000313" key="2">
    <source>
        <dbReference type="EMBL" id="RWQ75888.1"/>
    </source>
</evidence>
<dbReference type="RefSeq" id="WP_113302814.1">
    <property type="nucleotide sequence ID" value="NZ_QNGD03000003.1"/>
</dbReference>
<comment type="caution">
    <text evidence="2">The sequence shown here is derived from an EMBL/GenBank/DDBJ whole genome shotgun (WGS) entry which is preliminary data.</text>
</comment>
<dbReference type="EMBL" id="QNGD03000003">
    <property type="protein sequence ID" value="RWQ75888.1"/>
    <property type="molecule type" value="Genomic_DNA"/>
</dbReference>
<sequence>MTFIKDIASFSEGLSKAFPIILSIASFLGVLIIYNKKTNFDLIFEGKHIRFLTKMTQSITAFIGFYLLFQLVSFSLYFIGLPKLTKFILNTIYNIDAMLVSILFISIFVYFALKMIRTALGYLHTINMYQNFINKKNEWLNQHNKIKNTLIFLKNGVIIIYWGLNKLLYIILVVVSLLTQAMHFYFAKEQILKFDLTSQQAIQFLVGPIVIWVFLIAIMYLYLKEIGELKKVYYTVKFISETTVQNENLIHLHTRPTKEWVLVRANDLQEQNTIFLYNPETKNWLEYNKVIHD</sequence>
<accession>A0A9X8J2T6</accession>
<keyword evidence="1" id="KW-0812">Transmembrane</keyword>
<feature type="transmembrane region" description="Helical" evidence="1">
    <location>
        <begin position="17"/>
        <end position="34"/>
    </location>
</feature>
<reference evidence="2 3" key="1">
    <citation type="submission" date="2019-01" db="EMBL/GenBank/DDBJ databases">
        <title>Draft genome sequence of heavy metal resistant Bacillus cereus NWUAB01.</title>
        <authorList>
            <person name="Babalola O."/>
            <person name="Aremu B.R."/>
            <person name="Ayangbenro A.S."/>
        </authorList>
    </citation>
    <scope>NUCLEOTIDE SEQUENCE [LARGE SCALE GENOMIC DNA]</scope>
    <source>
        <strain evidence="2 3">NWUAB01</strain>
    </source>
</reference>
<gene>
    <name evidence="2" type="ORF">DR116_0006900</name>
</gene>
<protein>
    <submittedName>
        <fullName evidence="2">Uncharacterized protein</fullName>
    </submittedName>
</protein>
<dbReference type="AlphaFoldDB" id="A0A9X8J2T6"/>
<keyword evidence="1" id="KW-1133">Transmembrane helix</keyword>
<evidence type="ECO:0000313" key="3">
    <source>
        <dbReference type="Proteomes" id="UP000253597"/>
    </source>
</evidence>
<feature type="transmembrane region" description="Helical" evidence="1">
    <location>
        <begin position="91"/>
        <end position="113"/>
    </location>
</feature>
<keyword evidence="1" id="KW-0472">Membrane</keyword>
<name>A0A9X8J2T6_BACCE</name>
<feature type="transmembrane region" description="Helical" evidence="1">
    <location>
        <begin position="201"/>
        <end position="223"/>
    </location>
</feature>
<proteinExistence type="predicted"/>
<feature type="transmembrane region" description="Helical" evidence="1">
    <location>
        <begin position="167"/>
        <end position="186"/>
    </location>
</feature>